<sequence>MLVEILKDVTKNRDFDSCFIFLKGYVAQKNPAGKASSGETPQGAKQRALLPEIATSCLDGC</sequence>
<name>A0ABS6JGK4_9BACI</name>
<organism evidence="1 2">
    <name type="scientific">Evansella tamaricis</name>
    <dbReference type="NCBI Taxonomy" id="2069301"/>
    <lineage>
        <taxon>Bacteria</taxon>
        <taxon>Bacillati</taxon>
        <taxon>Bacillota</taxon>
        <taxon>Bacilli</taxon>
        <taxon>Bacillales</taxon>
        <taxon>Bacillaceae</taxon>
        <taxon>Evansella</taxon>
    </lineage>
</organism>
<reference evidence="1 2" key="1">
    <citation type="submission" date="2021-06" db="EMBL/GenBank/DDBJ databases">
        <title>Bacillus sp. RD4P76, an endophyte from a halophyte.</title>
        <authorList>
            <person name="Sun J.-Q."/>
        </authorList>
    </citation>
    <scope>NUCLEOTIDE SEQUENCE [LARGE SCALE GENOMIC DNA]</scope>
    <source>
        <strain evidence="1 2">CGMCC 1.15917</strain>
    </source>
</reference>
<comment type="caution">
    <text evidence="1">The sequence shown here is derived from an EMBL/GenBank/DDBJ whole genome shotgun (WGS) entry which is preliminary data.</text>
</comment>
<dbReference type="Proteomes" id="UP000784880">
    <property type="component" value="Unassembled WGS sequence"/>
</dbReference>
<accession>A0ABS6JGK4</accession>
<evidence type="ECO:0000313" key="2">
    <source>
        <dbReference type="Proteomes" id="UP000784880"/>
    </source>
</evidence>
<dbReference type="RefSeq" id="WP_217066938.1">
    <property type="nucleotide sequence ID" value="NZ_JAHQCS010000109.1"/>
</dbReference>
<feature type="non-terminal residue" evidence="1">
    <location>
        <position position="61"/>
    </location>
</feature>
<protein>
    <submittedName>
        <fullName evidence="1">Uncharacterized protein</fullName>
    </submittedName>
</protein>
<evidence type="ECO:0000313" key="1">
    <source>
        <dbReference type="EMBL" id="MBU9712761.1"/>
    </source>
</evidence>
<dbReference type="EMBL" id="JAHQCS010000109">
    <property type="protein sequence ID" value="MBU9712761.1"/>
    <property type="molecule type" value="Genomic_DNA"/>
</dbReference>
<gene>
    <name evidence="1" type="ORF">KS419_13605</name>
</gene>
<proteinExistence type="predicted"/>
<keyword evidence="2" id="KW-1185">Reference proteome</keyword>